<feature type="region of interest" description="Disordered" evidence="1">
    <location>
        <begin position="66"/>
        <end position="85"/>
    </location>
</feature>
<comment type="caution">
    <text evidence="2">The sequence shown here is derived from an EMBL/GenBank/DDBJ whole genome shotgun (WGS) entry which is preliminary data.</text>
</comment>
<evidence type="ECO:0000256" key="1">
    <source>
        <dbReference type="SAM" id="MobiDB-lite"/>
    </source>
</evidence>
<proteinExistence type="predicted"/>
<gene>
    <name evidence="2" type="ORF">LK996_16350</name>
</gene>
<dbReference type="Proteomes" id="UP001165293">
    <property type="component" value="Unassembled WGS sequence"/>
</dbReference>
<protein>
    <submittedName>
        <fullName evidence="2">Uncharacterized protein</fullName>
    </submittedName>
</protein>
<reference evidence="2" key="1">
    <citation type="submission" date="2021-10" db="EMBL/GenBank/DDBJ databases">
        <authorList>
            <person name="Lyu M."/>
            <person name="Wang X."/>
            <person name="Meng X."/>
            <person name="Xu K."/>
        </authorList>
    </citation>
    <scope>NUCLEOTIDE SEQUENCE</scope>
    <source>
        <strain evidence="2">A6</strain>
    </source>
</reference>
<sequence>MNTPQSSSTPLLDKYYGDEAQALHVGRVRVTPAEDADAWFSGVVRSDDGALDLNLNLHAALGARAEAPTPSNCSRPVSPHAFTVR</sequence>
<dbReference type="RefSeq" id="WP_230528436.1">
    <property type="nucleotide sequence ID" value="NZ_JAJGAK010000005.1"/>
</dbReference>
<evidence type="ECO:0000313" key="3">
    <source>
        <dbReference type="Proteomes" id="UP001165293"/>
    </source>
</evidence>
<organism evidence="2 3">
    <name type="scientific">Noviluteimonas lactosilytica</name>
    <dbReference type="NCBI Taxonomy" id="2888523"/>
    <lineage>
        <taxon>Bacteria</taxon>
        <taxon>Pseudomonadati</taxon>
        <taxon>Pseudomonadota</taxon>
        <taxon>Gammaproteobacteria</taxon>
        <taxon>Lysobacterales</taxon>
        <taxon>Lysobacteraceae</taxon>
        <taxon>Noviluteimonas</taxon>
    </lineage>
</organism>
<keyword evidence="3" id="KW-1185">Reference proteome</keyword>
<evidence type="ECO:0000313" key="2">
    <source>
        <dbReference type="EMBL" id="MCC8364643.1"/>
    </source>
</evidence>
<dbReference type="EMBL" id="JAJGAK010000005">
    <property type="protein sequence ID" value="MCC8364643.1"/>
    <property type="molecule type" value="Genomic_DNA"/>
</dbReference>
<accession>A0ABS8JLZ8</accession>
<name>A0ABS8JLZ8_9GAMM</name>